<dbReference type="InterPro" id="IPR041698">
    <property type="entry name" value="Methyltransf_25"/>
</dbReference>
<organism evidence="5 6">
    <name type="scientific">Nonomuraea antimicrobica</name>
    <dbReference type="NCBI Taxonomy" id="561173"/>
    <lineage>
        <taxon>Bacteria</taxon>
        <taxon>Bacillati</taxon>
        <taxon>Actinomycetota</taxon>
        <taxon>Actinomycetes</taxon>
        <taxon>Streptosporangiales</taxon>
        <taxon>Streptosporangiaceae</taxon>
        <taxon>Nonomuraea</taxon>
    </lineage>
</organism>
<dbReference type="InterPro" id="IPR029063">
    <property type="entry name" value="SAM-dependent_MTases_sf"/>
</dbReference>
<dbReference type="SUPFAM" id="SSF53335">
    <property type="entry name" value="S-adenosyl-L-methionine-dependent methyltransferases"/>
    <property type="match status" value="1"/>
</dbReference>
<dbReference type="EMBL" id="BAAAZP010000149">
    <property type="protein sequence ID" value="GAA3696378.1"/>
    <property type="molecule type" value="Genomic_DNA"/>
</dbReference>
<name>A0ABP7CXU5_9ACTN</name>
<dbReference type="PANTHER" id="PTHR43861:SF1">
    <property type="entry name" value="TRANS-ACONITATE 2-METHYLTRANSFERASE"/>
    <property type="match status" value="1"/>
</dbReference>
<evidence type="ECO:0000256" key="1">
    <source>
        <dbReference type="ARBA" id="ARBA00022603"/>
    </source>
</evidence>
<evidence type="ECO:0000259" key="4">
    <source>
        <dbReference type="Pfam" id="PF13649"/>
    </source>
</evidence>
<keyword evidence="2" id="KW-0808">Transferase</keyword>
<feature type="transmembrane region" description="Helical" evidence="3">
    <location>
        <begin position="83"/>
        <end position="101"/>
    </location>
</feature>
<dbReference type="RefSeq" id="WP_344888452.1">
    <property type="nucleotide sequence ID" value="NZ_BAAAZP010000149.1"/>
</dbReference>
<feature type="transmembrane region" description="Helical" evidence="3">
    <location>
        <begin position="150"/>
        <end position="173"/>
    </location>
</feature>
<feature type="domain" description="Methyltransferase" evidence="4">
    <location>
        <begin position="235"/>
        <end position="322"/>
    </location>
</feature>
<dbReference type="Gene3D" id="3.40.50.150">
    <property type="entry name" value="Vaccinia Virus protein VP39"/>
    <property type="match status" value="1"/>
</dbReference>
<keyword evidence="3" id="KW-0812">Transmembrane</keyword>
<evidence type="ECO:0000313" key="6">
    <source>
        <dbReference type="Proteomes" id="UP001500902"/>
    </source>
</evidence>
<proteinExistence type="predicted"/>
<protein>
    <recommendedName>
        <fullName evidence="4">Methyltransferase domain-containing protein</fullName>
    </recommendedName>
</protein>
<dbReference type="Pfam" id="PF13649">
    <property type="entry name" value="Methyltransf_25"/>
    <property type="match status" value="1"/>
</dbReference>
<comment type="caution">
    <text evidence="5">The sequence shown here is derived from an EMBL/GenBank/DDBJ whole genome shotgun (WGS) entry which is preliminary data.</text>
</comment>
<evidence type="ECO:0000256" key="3">
    <source>
        <dbReference type="SAM" id="Phobius"/>
    </source>
</evidence>
<evidence type="ECO:0000256" key="2">
    <source>
        <dbReference type="ARBA" id="ARBA00022679"/>
    </source>
</evidence>
<keyword evidence="3" id="KW-1133">Transmembrane helix</keyword>
<evidence type="ECO:0000313" key="5">
    <source>
        <dbReference type="EMBL" id="GAA3696378.1"/>
    </source>
</evidence>
<dbReference type="PANTHER" id="PTHR43861">
    <property type="entry name" value="TRANS-ACONITATE 2-METHYLTRANSFERASE-RELATED"/>
    <property type="match status" value="1"/>
</dbReference>
<feature type="transmembrane region" description="Helical" evidence="3">
    <location>
        <begin position="108"/>
        <end position="130"/>
    </location>
</feature>
<keyword evidence="3" id="KW-0472">Membrane</keyword>
<keyword evidence="6" id="KW-1185">Reference proteome</keyword>
<sequence length="391" mass="42950">MAAVDQVGERQAMLRRRYLRWWLAAPATCLLSFLFLWLPAFVAGDAGVACGGPLSLSPSEMKSGLERKWERLREPVTSTFEQVLVFNALPSVSALLSGAFAARAGRRLSTAVGALAVSVMLVVALDWMYLALGYYRLLNCAGWDGELPWLLWHLLPVLGYSSAAVLLAVGVVARWRSPRSGGSGPVRYDEVIGPLRTAYDDGARQRDVMGKAPWKLAEREAFLKRLNGHGCRRLLEVGAGSGQDSAYFQENGLEVVAVDLSPAMVALCREKGIEAYVMDFLGLDFAAGSFDAVYALNCLLHVPNRDLAAVLDAIHALMRPGGLFFLGVYGLADTTEEGPFEGDDHYPPRFFSFRSDERLQEYARKAFEIVDFHVVEAGGHRFQSLTLQRAV</sequence>
<dbReference type="Proteomes" id="UP001500902">
    <property type="component" value="Unassembled WGS sequence"/>
</dbReference>
<reference evidence="6" key="1">
    <citation type="journal article" date="2019" name="Int. J. Syst. Evol. Microbiol.">
        <title>The Global Catalogue of Microorganisms (GCM) 10K type strain sequencing project: providing services to taxonomists for standard genome sequencing and annotation.</title>
        <authorList>
            <consortium name="The Broad Institute Genomics Platform"/>
            <consortium name="The Broad Institute Genome Sequencing Center for Infectious Disease"/>
            <person name="Wu L."/>
            <person name="Ma J."/>
        </authorList>
    </citation>
    <scope>NUCLEOTIDE SEQUENCE [LARGE SCALE GENOMIC DNA]</scope>
    <source>
        <strain evidence="6">JCM 16904</strain>
    </source>
</reference>
<keyword evidence="1" id="KW-0489">Methyltransferase</keyword>
<gene>
    <name evidence="5" type="ORF">GCM10022224_072520</name>
</gene>
<feature type="transmembrane region" description="Helical" evidence="3">
    <location>
        <begin position="21"/>
        <end position="38"/>
    </location>
</feature>
<accession>A0ABP7CXU5</accession>
<dbReference type="CDD" id="cd02440">
    <property type="entry name" value="AdoMet_MTases"/>
    <property type="match status" value="1"/>
</dbReference>